<feature type="chain" id="PRO_5016457342" description="Carboxypeptidase Q" evidence="22">
    <location>
        <begin position="22"/>
        <end position="460"/>
    </location>
</feature>
<evidence type="ECO:0000256" key="22">
    <source>
        <dbReference type="SAM" id="SignalP"/>
    </source>
</evidence>
<keyword evidence="13" id="KW-0862">Zinc</keyword>
<keyword evidence="18" id="KW-0458">Lysosome</keyword>
<evidence type="ECO:0000256" key="3">
    <source>
        <dbReference type="ARBA" id="ARBA00004555"/>
    </source>
</evidence>
<keyword evidence="9" id="KW-0479">Metal-binding</keyword>
<dbReference type="Pfam" id="PF04389">
    <property type="entry name" value="Peptidase_M28"/>
    <property type="match status" value="1"/>
</dbReference>
<dbReference type="RefSeq" id="WP_111515817.1">
    <property type="nucleotide sequence ID" value="NZ_QFYR01000004.1"/>
</dbReference>
<dbReference type="AlphaFoldDB" id="A0A328A9E7"/>
<evidence type="ECO:0000256" key="8">
    <source>
        <dbReference type="ARBA" id="ARBA00022670"/>
    </source>
</evidence>
<evidence type="ECO:0000313" key="25">
    <source>
        <dbReference type="Proteomes" id="UP000249725"/>
    </source>
</evidence>
<dbReference type="GO" id="GO:0004180">
    <property type="term" value="F:carboxypeptidase activity"/>
    <property type="evidence" value="ECO:0007669"/>
    <property type="project" value="UniProtKB-KW"/>
</dbReference>
<dbReference type="GO" id="GO:0005764">
    <property type="term" value="C:lysosome"/>
    <property type="evidence" value="ECO:0007669"/>
    <property type="project" value="UniProtKB-SubCell"/>
</dbReference>
<evidence type="ECO:0000256" key="21">
    <source>
        <dbReference type="SAM" id="MobiDB-lite"/>
    </source>
</evidence>
<organism evidence="24 25">
    <name type="scientific">Phenylobacterium deserti</name>
    <dbReference type="NCBI Taxonomy" id="1914756"/>
    <lineage>
        <taxon>Bacteria</taxon>
        <taxon>Pseudomonadati</taxon>
        <taxon>Pseudomonadota</taxon>
        <taxon>Alphaproteobacteria</taxon>
        <taxon>Caulobacterales</taxon>
        <taxon>Caulobacteraceae</taxon>
        <taxon>Phenylobacterium</taxon>
    </lineage>
</organism>
<keyword evidence="25" id="KW-1185">Reference proteome</keyword>
<reference evidence="25" key="1">
    <citation type="submission" date="2018-05" db="EMBL/GenBank/DDBJ databases">
        <authorList>
            <person name="Li X."/>
        </authorList>
    </citation>
    <scope>NUCLEOTIDE SEQUENCE [LARGE SCALE GENOMIC DNA]</scope>
    <source>
        <strain evidence="25">YIM 73061</strain>
    </source>
</reference>
<protein>
    <recommendedName>
        <fullName evidence="5">Carboxypeptidase Q</fullName>
    </recommendedName>
    <alternativeName>
        <fullName evidence="20">Plasma glutamate carboxypeptidase</fullName>
    </alternativeName>
</protein>
<keyword evidence="16" id="KW-0865">Zymogen</keyword>
<dbReference type="SUPFAM" id="SSF53187">
    <property type="entry name" value="Zn-dependent exopeptidases"/>
    <property type="match status" value="1"/>
</dbReference>
<evidence type="ECO:0000256" key="5">
    <source>
        <dbReference type="ARBA" id="ARBA00014116"/>
    </source>
</evidence>
<comment type="caution">
    <text evidence="24">The sequence shown here is derived from an EMBL/GenBank/DDBJ whole genome shotgun (WGS) entry which is preliminary data.</text>
</comment>
<feature type="domain" description="Peptidase M28" evidence="23">
    <location>
        <begin position="251"/>
        <end position="438"/>
    </location>
</feature>
<dbReference type="GO" id="GO:0046872">
    <property type="term" value="F:metal ion binding"/>
    <property type="evidence" value="ECO:0007669"/>
    <property type="project" value="UniProtKB-KW"/>
</dbReference>
<evidence type="ECO:0000256" key="19">
    <source>
        <dbReference type="ARBA" id="ARBA00025833"/>
    </source>
</evidence>
<evidence type="ECO:0000256" key="2">
    <source>
        <dbReference type="ARBA" id="ARBA00004371"/>
    </source>
</evidence>
<evidence type="ECO:0000256" key="20">
    <source>
        <dbReference type="ARBA" id="ARBA00033328"/>
    </source>
</evidence>
<dbReference type="PANTHER" id="PTHR12053">
    <property type="entry name" value="PROTEASE FAMILY M28 PLASMA GLUTAMATE CARBOXYPEPTIDASE-RELATED"/>
    <property type="match status" value="1"/>
</dbReference>
<comment type="subunit">
    <text evidence="19">Homodimer. The monomeric form is inactive while the homodimer is active.</text>
</comment>
<sequence>MRKLILLAATALTLSASAAAAQDLSATAAQLRDKALADTTAWTVTEQLTTDIGSRMVGSEGMVRARDWAVATFKRYGFENIKVESFKTPAWSRGAESAEVVGPTPHKLHILGLGGSAPTPPGGLTAEVMVFKTYQAMLDQPEGALTGKIAVVTQAMPRTQDISSYGLTGVQRRAGAGEAARRGAVGYLVRSLSTDDTRLPHTGGGSRAGIPSAALSPPDAELLERLAERKKPVTVRLQMESSFNPAADAWNISGEIRGTGKTADEVIVIGGHLDSWDPGTGAIDDASGIGITLAAAKLAAQPGKPKRTVRVVMWGSEEQGGSSGAYLEAHRAELPKLVVAGESDLGAGKIFSINLPGGSLDHPAMKAFRSTLPALGVLVTREPASSGGSDISGIVGAGVPVVDFNQDASRYFDLHHSADDTLDKIDPKELAQNVAVWTSFLYTVANSDIDFRALAAASPK</sequence>
<evidence type="ECO:0000256" key="14">
    <source>
        <dbReference type="ARBA" id="ARBA00023034"/>
    </source>
</evidence>
<dbReference type="InterPro" id="IPR039866">
    <property type="entry name" value="CPQ"/>
</dbReference>
<dbReference type="Gene3D" id="3.40.630.10">
    <property type="entry name" value="Zn peptidases"/>
    <property type="match status" value="1"/>
</dbReference>
<evidence type="ECO:0000256" key="7">
    <source>
        <dbReference type="ARBA" id="ARBA00022645"/>
    </source>
</evidence>
<keyword evidence="12" id="KW-0256">Endoplasmic reticulum</keyword>
<evidence type="ECO:0000256" key="11">
    <source>
        <dbReference type="ARBA" id="ARBA00022801"/>
    </source>
</evidence>
<evidence type="ECO:0000256" key="10">
    <source>
        <dbReference type="ARBA" id="ARBA00022729"/>
    </source>
</evidence>
<accession>A0A328A9E7</accession>
<evidence type="ECO:0000256" key="16">
    <source>
        <dbReference type="ARBA" id="ARBA00023145"/>
    </source>
</evidence>
<name>A0A328A9E7_9CAUL</name>
<keyword evidence="14" id="KW-0333">Golgi apparatus</keyword>
<dbReference type="OrthoDB" id="9769665at2"/>
<dbReference type="GO" id="GO:0070573">
    <property type="term" value="F:metallodipeptidase activity"/>
    <property type="evidence" value="ECO:0007669"/>
    <property type="project" value="InterPro"/>
</dbReference>
<evidence type="ECO:0000256" key="6">
    <source>
        <dbReference type="ARBA" id="ARBA00022525"/>
    </source>
</evidence>
<keyword evidence="7" id="KW-0121">Carboxypeptidase</keyword>
<evidence type="ECO:0000256" key="1">
    <source>
        <dbReference type="ARBA" id="ARBA00004240"/>
    </source>
</evidence>
<evidence type="ECO:0000313" key="24">
    <source>
        <dbReference type="EMBL" id="RAK51282.1"/>
    </source>
</evidence>
<dbReference type="Gene3D" id="3.50.30.30">
    <property type="match status" value="1"/>
</dbReference>
<feature type="region of interest" description="Disordered" evidence="21">
    <location>
        <begin position="196"/>
        <end position="215"/>
    </location>
</feature>
<evidence type="ECO:0000256" key="13">
    <source>
        <dbReference type="ARBA" id="ARBA00022833"/>
    </source>
</evidence>
<keyword evidence="10 22" id="KW-0732">Signal</keyword>
<keyword evidence="17" id="KW-0325">Glycoprotein</keyword>
<keyword evidence="6" id="KW-0964">Secreted</keyword>
<dbReference type="GO" id="GO:0005576">
    <property type="term" value="C:extracellular region"/>
    <property type="evidence" value="ECO:0007669"/>
    <property type="project" value="UniProtKB-SubCell"/>
</dbReference>
<evidence type="ECO:0000256" key="15">
    <source>
        <dbReference type="ARBA" id="ARBA00023049"/>
    </source>
</evidence>
<evidence type="ECO:0000256" key="12">
    <source>
        <dbReference type="ARBA" id="ARBA00022824"/>
    </source>
</evidence>
<dbReference type="EMBL" id="QFYR01000004">
    <property type="protein sequence ID" value="RAK51282.1"/>
    <property type="molecule type" value="Genomic_DNA"/>
</dbReference>
<dbReference type="InterPro" id="IPR007484">
    <property type="entry name" value="Peptidase_M28"/>
</dbReference>
<keyword evidence="15" id="KW-0482">Metalloprotease</keyword>
<dbReference type="GO" id="GO:0006508">
    <property type="term" value="P:proteolysis"/>
    <property type="evidence" value="ECO:0007669"/>
    <property type="project" value="UniProtKB-KW"/>
</dbReference>
<proteinExistence type="predicted"/>
<gene>
    <name evidence="24" type="ORF">DJ018_15150</name>
</gene>
<keyword evidence="11" id="KW-0378">Hydrolase</keyword>
<dbReference type="PANTHER" id="PTHR12053:SF3">
    <property type="entry name" value="CARBOXYPEPTIDASE Q"/>
    <property type="match status" value="1"/>
</dbReference>
<evidence type="ECO:0000259" key="23">
    <source>
        <dbReference type="Pfam" id="PF04389"/>
    </source>
</evidence>
<evidence type="ECO:0000256" key="9">
    <source>
        <dbReference type="ARBA" id="ARBA00022723"/>
    </source>
</evidence>
<dbReference type="Proteomes" id="UP000249725">
    <property type="component" value="Unassembled WGS sequence"/>
</dbReference>
<feature type="signal peptide" evidence="22">
    <location>
        <begin position="1"/>
        <end position="21"/>
    </location>
</feature>
<keyword evidence="8" id="KW-0645">Protease</keyword>
<evidence type="ECO:0000256" key="4">
    <source>
        <dbReference type="ARBA" id="ARBA00004613"/>
    </source>
</evidence>
<comment type="subcellular location">
    <subcellularLocation>
        <location evidence="1">Endoplasmic reticulum</location>
    </subcellularLocation>
    <subcellularLocation>
        <location evidence="3">Golgi apparatus</location>
    </subcellularLocation>
    <subcellularLocation>
        <location evidence="2">Lysosome</location>
    </subcellularLocation>
    <subcellularLocation>
        <location evidence="4">Secreted</location>
    </subcellularLocation>
</comment>
<evidence type="ECO:0000256" key="18">
    <source>
        <dbReference type="ARBA" id="ARBA00023228"/>
    </source>
</evidence>
<evidence type="ECO:0000256" key="17">
    <source>
        <dbReference type="ARBA" id="ARBA00023180"/>
    </source>
</evidence>